<accession>A0A5J9UJQ0</accession>
<proteinExistence type="predicted"/>
<dbReference type="AlphaFoldDB" id="A0A5J9UJQ0"/>
<dbReference type="Gramene" id="TVU24009">
    <property type="protein sequence ID" value="TVU24009"/>
    <property type="gene ID" value="EJB05_26401"/>
</dbReference>
<evidence type="ECO:0000256" key="1">
    <source>
        <dbReference type="SAM" id="MobiDB-lite"/>
    </source>
</evidence>
<gene>
    <name evidence="2" type="ORF">EJB05_26401</name>
</gene>
<dbReference type="EMBL" id="RWGY01000013">
    <property type="protein sequence ID" value="TVU24009.1"/>
    <property type="molecule type" value="Genomic_DNA"/>
</dbReference>
<evidence type="ECO:0000313" key="3">
    <source>
        <dbReference type="Proteomes" id="UP000324897"/>
    </source>
</evidence>
<protein>
    <submittedName>
        <fullName evidence="2">Uncharacterized protein</fullName>
    </submittedName>
</protein>
<organism evidence="2 3">
    <name type="scientific">Eragrostis curvula</name>
    <name type="common">weeping love grass</name>
    <dbReference type="NCBI Taxonomy" id="38414"/>
    <lineage>
        <taxon>Eukaryota</taxon>
        <taxon>Viridiplantae</taxon>
        <taxon>Streptophyta</taxon>
        <taxon>Embryophyta</taxon>
        <taxon>Tracheophyta</taxon>
        <taxon>Spermatophyta</taxon>
        <taxon>Magnoliopsida</taxon>
        <taxon>Liliopsida</taxon>
        <taxon>Poales</taxon>
        <taxon>Poaceae</taxon>
        <taxon>PACMAD clade</taxon>
        <taxon>Chloridoideae</taxon>
        <taxon>Eragrostideae</taxon>
        <taxon>Eragrostidinae</taxon>
        <taxon>Eragrostis</taxon>
    </lineage>
</organism>
<evidence type="ECO:0000313" key="2">
    <source>
        <dbReference type="EMBL" id="TVU24009.1"/>
    </source>
</evidence>
<feature type="region of interest" description="Disordered" evidence="1">
    <location>
        <begin position="199"/>
        <end position="276"/>
    </location>
</feature>
<reference evidence="2 3" key="1">
    <citation type="journal article" date="2019" name="Sci. Rep.">
        <title>A high-quality genome of Eragrostis curvula grass provides insights into Poaceae evolution and supports new strategies to enhance forage quality.</title>
        <authorList>
            <person name="Carballo J."/>
            <person name="Santos B.A.C.M."/>
            <person name="Zappacosta D."/>
            <person name="Garbus I."/>
            <person name="Selva J.P."/>
            <person name="Gallo C.A."/>
            <person name="Diaz A."/>
            <person name="Albertini E."/>
            <person name="Caccamo M."/>
            <person name="Echenique V."/>
        </authorList>
    </citation>
    <scope>NUCLEOTIDE SEQUENCE [LARGE SCALE GENOMIC DNA]</scope>
    <source>
        <strain evidence="3">cv. Victoria</strain>
        <tissue evidence="2">Leaf</tissue>
    </source>
</reference>
<keyword evidence="3" id="KW-1185">Reference proteome</keyword>
<sequence>MPAGRVKVHMSSISEVWMLMRKEAQIAELDGHVGSGVYSGIDEQTPKDLDFGWGEGVPDEGCVWVLKVVVREAPGKTRISGNAIQGDLDFGEQEKLVSLGRQWVPFDGIEDLPAAGQPCPAILVVNLLVPEVHVIPVKLVRAPFLSRAQPVDRNAVVLIVVVRLLVAARFPVRLVVVLLLAANRATEVSLPRPRIDLQSLSHRRNGDHAGGRRRARRARSGTGPDPARPVTETTPEPLDFQLPEEQAQEVQEEQPQQDTDPADPVSYNPEPGKPRYISSIFIPDSMGGGGQWDGQLPFGWTAHWETEE</sequence>
<dbReference type="Proteomes" id="UP000324897">
    <property type="component" value="Chromosome 2"/>
</dbReference>
<name>A0A5J9UJQ0_9POAL</name>
<comment type="caution">
    <text evidence="2">The sequence shown here is derived from an EMBL/GenBank/DDBJ whole genome shotgun (WGS) entry which is preliminary data.</text>
</comment>
<feature type="non-terminal residue" evidence="2">
    <location>
        <position position="1"/>
    </location>
</feature>